<feature type="signal peptide" evidence="1">
    <location>
        <begin position="1"/>
        <end position="21"/>
    </location>
</feature>
<protein>
    <submittedName>
        <fullName evidence="2">T9SS type B sorting domain-containing protein</fullName>
    </submittedName>
</protein>
<reference evidence="2 3" key="1">
    <citation type="submission" date="2019-05" db="EMBL/GenBank/DDBJ databases">
        <authorList>
            <person name="Zhang J.-Y."/>
            <person name="Feg X."/>
            <person name="Du Z.-J."/>
        </authorList>
    </citation>
    <scope>NUCLEOTIDE SEQUENCE [LARGE SCALE GENOMIC DNA]</scope>
    <source>
        <strain evidence="2 3">RZ26</strain>
    </source>
</reference>
<keyword evidence="3" id="KW-1185">Reference proteome</keyword>
<keyword evidence="1" id="KW-0732">Signal</keyword>
<dbReference type="EMBL" id="VATY01000005">
    <property type="protein sequence ID" value="TMM53261.1"/>
    <property type="molecule type" value="Genomic_DNA"/>
</dbReference>
<evidence type="ECO:0000313" key="3">
    <source>
        <dbReference type="Proteomes" id="UP000310314"/>
    </source>
</evidence>
<dbReference type="OrthoDB" id="9813840at2"/>
<dbReference type="Pfam" id="PF13585">
    <property type="entry name" value="CHU_C"/>
    <property type="match status" value="1"/>
</dbReference>
<dbReference type="Proteomes" id="UP000310314">
    <property type="component" value="Unassembled WGS sequence"/>
</dbReference>
<organism evidence="2 3">
    <name type="scientific">Maribacter algarum</name>
    <name type="common">ex Zhang et al. 2020</name>
    <dbReference type="NCBI Taxonomy" id="2578118"/>
    <lineage>
        <taxon>Bacteria</taxon>
        <taxon>Pseudomonadati</taxon>
        <taxon>Bacteroidota</taxon>
        <taxon>Flavobacteriia</taxon>
        <taxon>Flavobacteriales</taxon>
        <taxon>Flavobacteriaceae</taxon>
        <taxon>Maribacter</taxon>
    </lineage>
</organism>
<dbReference type="InterPro" id="IPR026341">
    <property type="entry name" value="T9SS_type_B"/>
</dbReference>
<gene>
    <name evidence="2" type="ORF">FEE95_19535</name>
</gene>
<dbReference type="NCBIfam" id="TIGR04131">
    <property type="entry name" value="Bac_Flav_CTERM"/>
    <property type="match status" value="1"/>
</dbReference>
<feature type="chain" id="PRO_5024429772" evidence="1">
    <location>
        <begin position="22"/>
        <end position="796"/>
    </location>
</feature>
<dbReference type="AlphaFoldDB" id="A0A5S3Q8M9"/>
<accession>A0A5S3Q8M9</accession>
<evidence type="ECO:0000313" key="2">
    <source>
        <dbReference type="EMBL" id="TMM53261.1"/>
    </source>
</evidence>
<sequence>MGAMKNLLSIILFLTYFYASAQQANDCVDAIVVCGNTNISTNVSGFGIQELDATTNPCTYEELNSLWLNVTIATGGSLAFTIRPDDTNLEVDYDFYVFGPNNGCGNFDNPIRCNTTNPLQASLNYNTTGLRDSSIDPTGGPGEDGDGYVSSIPVTAGEQFYILIDRPIGKGGFSLEWTGTAGFLPAPDVNKPSNIEVCSEDGSSSVDLTQQEALITTSSIANIDYFNNYEDAFDETNAIVDPTQFPFIGTTSNIYVRVTNPNGCFEIVDFAVMPLLFDSPPNLSYTSCDVDRDGQADFDTTEITTDGENTIANPMEFQFSLHSSEAEATANSNPILGPTLSSASATIYARVSSSILSSCFITYPISLNLTTPEFAANLSLVQCDVDQDNSSDGITKLDLEQVFQNNPDVTVYYYETVADRTTDNPIANPNSYSNTTAFNAIVYYRAESNNCESLGEIAIEVNPTTISLNTASPIQACDDDPTDSVHESNFDLESIRQNNYAGLDVAFYGNLVDVSLEQNPLEGNYRTGSTTLYVRLETNNQCQGVEEIELIVNPLPEVSLENNYQVCTDGEPLYIDAPSGFDSYVWYKIDSGLSQELSNTMQVTITEGGNYRLEVETQYQNNGQGLSCTASTDFVVAPSNRATIQEVKIEESSNGNTVIVEVSGEGDYEYALDAGNYQDESKFDNVEAGFYTVFVRDKNGCGISEQEISVIGFPKFFTPNGDGANDTWQIIGANKNFSDEEIQIFDRYGKLVKQISTNSIGWDGLMNGRLLPSSDYWFRITLDSGKEFKGHFSLKR</sequence>
<name>A0A5S3Q8M9_9FLAO</name>
<comment type="caution">
    <text evidence="2">The sequence shown here is derived from an EMBL/GenBank/DDBJ whole genome shotgun (WGS) entry which is preliminary data.</text>
</comment>
<evidence type="ECO:0000256" key="1">
    <source>
        <dbReference type="SAM" id="SignalP"/>
    </source>
</evidence>
<proteinExistence type="predicted"/>